<sequence length="87" mass="9313">MGGESLTNKFFDQRLLLSKPHRGQSTRATSEMCSGSVERTRQPTDGSANPRIILSAVVGNGIPALPNHSAPDDSAIHRSAPQNSRQC</sequence>
<protein>
    <submittedName>
        <fullName evidence="2">Uncharacterized protein</fullName>
    </submittedName>
</protein>
<keyword evidence="3" id="KW-1185">Reference proteome</keyword>
<dbReference type="AlphaFoldDB" id="A0A518I4D0"/>
<evidence type="ECO:0000313" key="3">
    <source>
        <dbReference type="Proteomes" id="UP000319004"/>
    </source>
</evidence>
<evidence type="ECO:0000256" key="1">
    <source>
        <dbReference type="SAM" id="MobiDB-lite"/>
    </source>
</evidence>
<dbReference type="KEGG" id="snep:Enr13x_78770"/>
<evidence type="ECO:0000313" key="2">
    <source>
        <dbReference type="EMBL" id="QDV47965.1"/>
    </source>
</evidence>
<dbReference type="Proteomes" id="UP000319004">
    <property type="component" value="Chromosome"/>
</dbReference>
<reference evidence="2 3" key="1">
    <citation type="submission" date="2019-03" db="EMBL/GenBank/DDBJ databases">
        <title>Deep-cultivation of Planctomycetes and their phenomic and genomic characterization uncovers novel biology.</title>
        <authorList>
            <person name="Wiegand S."/>
            <person name="Jogler M."/>
            <person name="Boedeker C."/>
            <person name="Pinto D."/>
            <person name="Vollmers J."/>
            <person name="Rivas-Marin E."/>
            <person name="Kohn T."/>
            <person name="Peeters S.H."/>
            <person name="Heuer A."/>
            <person name="Rast P."/>
            <person name="Oberbeckmann S."/>
            <person name="Bunk B."/>
            <person name="Jeske O."/>
            <person name="Meyerdierks A."/>
            <person name="Storesund J.E."/>
            <person name="Kallscheuer N."/>
            <person name="Luecker S."/>
            <person name="Lage O.M."/>
            <person name="Pohl T."/>
            <person name="Merkel B.J."/>
            <person name="Hornburger P."/>
            <person name="Mueller R.-W."/>
            <person name="Bruemmer F."/>
            <person name="Labrenz M."/>
            <person name="Spormann A.M."/>
            <person name="Op den Camp H."/>
            <person name="Overmann J."/>
            <person name="Amann R."/>
            <person name="Jetten M.S.M."/>
            <person name="Mascher T."/>
            <person name="Medema M.H."/>
            <person name="Devos D.P."/>
            <person name="Kaster A.-K."/>
            <person name="Ovreas L."/>
            <person name="Rohde M."/>
            <person name="Galperin M.Y."/>
            <person name="Jogler C."/>
        </authorList>
    </citation>
    <scope>NUCLEOTIDE SEQUENCE [LARGE SCALE GENOMIC DNA]</scope>
    <source>
        <strain evidence="2 3">Enr13</strain>
    </source>
</reference>
<organism evidence="2 3">
    <name type="scientific">Stieleria neptunia</name>
    <dbReference type="NCBI Taxonomy" id="2527979"/>
    <lineage>
        <taxon>Bacteria</taxon>
        <taxon>Pseudomonadati</taxon>
        <taxon>Planctomycetota</taxon>
        <taxon>Planctomycetia</taxon>
        <taxon>Pirellulales</taxon>
        <taxon>Pirellulaceae</taxon>
        <taxon>Stieleria</taxon>
    </lineage>
</organism>
<dbReference type="EMBL" id="CP037423">
    <property type="protein sequence ID" value="QDV47965.1"/>
    <property type="molecule type" value="Genomic_DNA"/>
</dbReference>
<feature type="region of interest" description="Disordered" evidence="1">
    <location>
        <begin position="17"/>
        <end position="87"/>
    </location>
</feature>
<gene>
    <name evidence="2" type="ORF">Enr13x_78770</name>
</gene>
<accession>A0A518I4D0</accession>
<proteinExistence type="predicted"/>
<name>A0A518I4D0_9BACT</name>